<protein>
    <recommendedName>
        <fullName evidence="1">LD-carboxypeptidase C-terminal domain-containing protein</fullName>
    </recommendedName>
</protein>
<evidence type="ECO:0000313" key="2">
    <source>
        <dbReference type="EMBL" id="GAH55955.1"/>
    </source>
</evidence>
<evidence type="ECO:0000259" key="1">
    <source>
        <dbReference type="Pfam" id="PF17676"/>
    </source>
</evidence>
<feature type="domain" description="LD-carboxypeptidase C-terminal" evidence="1">
    <location>
        <begin position="2"/>
        <end position="57"/>
    </location>
</feature>
<proteinExistence type="predicted"/>
<comment type="caution">
    <text evidence="2">The sequence shown here is derived from an EMBL/GenBank/DDBJ whole genome shotgun (WGS) entry which is preliminary data.</text>
</comment>
<dbReference type="InterPro" id="IPR040921">
    <property type="entry name" value="Peptidase_S66C"/>
</dbReference>
<name>X1HG02_9ZZZZ</name>
<organism evidence="2">
    <name type="scientific">marine sediment metagenome</name>
    <dbReference type="NCBI Taxonomy" id="412755"/>
    <lineage>
        <taxon>unclassified sequences</taxon>
        <taxon>metagenomes</taxon>
        <taxon>ecological metagenomes</taxon>
    </lineage>
</organism>
<dbReference type="Gene3D" id="3.50.30.60">
    <property type="entry name" value="LD-carboxypeptidase A C-terminal domain-like"/>
    <property type="match status" value="1"/>
</dbReference>
<dbReference type="SUPFAM" id="SSF141986">
    <property type="entry name" value="LD-carboxypeptidase A C-terminal domain-like"/>
    <property type="match status" value="1"/>
</dbReference>
<accession>X1HG02</accession>
<dbReference type="EMBL" id="BARU01015846">
    <property type="protein sequence ID" value="GAH55955.1"/>
    <property type="molecule type" value="Genomic_DNA"/>
</dbReference>
<reference evidence="2" key="1">
    <citation type="journal article" date="2014" name="Front. Microbiol.">
        <title>High frequency of phylogenetically diverse reductive dehalogenase-homologous genes in deep subseafloor sedimentary metagenomes.</title>
        <authorList>
            <person name="Kawai M."/>
            <person name="Futagami T."/>
            <person name="Toyoda A."/>
            <person name="Takaki Y."/>
            <person name="Nishi S."/>
            <person name="Hori S."/>
            <person name="Arai W."/>
            <person name="Tsubouchi T."/>
            <person name="Morono Y."/>
            <person name="Uchiyama I."/>
            <person name="Ito T."/>
            <person name="Fujiyama A."/>
            <person name="Inagaki F."/>
            <person name="Takami H."/>
        </authorList>
    </citation>
    <scope>NUCLEOTIDE SEQUENCE</scope>
    <source>
        <strain evidence="2">Expedition CK06-06</strain>
    </source>
</reference>
<feature type="non-terminal residue" evidence="2">
    <location>
        <position position="1"/>
    </location>
</feature>
<dbReference type="Pfam" id="PF17676">
    <property type="entry name" value="Peptidase_S66C"/>
    <property type="match status" value="1"/>
</dbReference>
<gene>
    <name evidence="2" type="ORF">S03H2_26922</name>
</gene>
<sequence length="72" mass="8188">FGRAKDYSVKEKEELNKIILNVIRDKFNVSDIPVIVDMDFGHTDPKLILPLGCMVSLNPITKELTLIDDPFN</sequence>
<dbReference type="InterPro" id="IPR027461">
    <property type="entry name" value="Carboxypeptidase_A_C_sf"/>
</dbReference>
<dbReference type="AlphaFoldDB" id="X1HG02"/>